<dbReference type="AlphaFoldDB" id="A0A8J4EEK5"/>
<evidence type="ECO:0000259" key="3">
    <source>
        <dbReference type="SMART" id="SM00460"/>
    </source>
</evidence>
<dbReference type="SUPFAM" id="SSF54001">
    <property type="entry name" value="Cysteine proteinases"/>
    <property type="match status" value="1"/>
</dbReference>
<dbReference type="InterPro" id="IPR052901">
    <property type="entry name" value="Bact_TGase-like"/>
</dbReference>
<feature type="compositionally biased region" description="Pro residues" evidence="1">
    <location>
        <begin position="567"/>
        <end position="581"/>
    </location>
</feature>
<dbReference type="InterPro" id="IPR021878">
    <property type="entry name" value="TgpA_N"/>
</dbReference>
<dbReference type="SMART" id="SM00460">
    <property type="entry name" value="TGc"/>
    <property type="match status" value="1"/>
</dbReference>
<dbReference type="Pfam" id="PF11992">
    <property type="entry name" value="TgpA_N"/>
    <property type="match status" value="1"/>
</dbReference>
<keyword evidence="5" id="KW-1185">Reference proteome</keyword>
<feature type="compositionally biased region" description="Low complexity" evidence="1">
    <location>
        <begin position="582"/>
        <end position="591"/>
    </location>
</feature>
<evidence type="ECO:0000256" key="1">
    <source>
        <dbReference type="SAM" id="MobiDB-lite"/>
    </source>
</evidence>
<reference evidence="4" key="1">
    <citation type="submission" date="2021-01" db="EMBL/GenBank/DDBJ databases">
        <title>Whole genome shotgun sequence of Virgisporangium ochraceum NBRC 16418.</title>
        <authorList>
            <person name="Komaki H."/>
            <person name="Tamura T."/>
        </authorList>
    </citation>
    <scope>NUCLEOTIDE SEQUENCE</scope>
    <source>
        <strain evidence="4">NBRC 16418</strain>
    </source>
</reference>
<dbReference type="Gene3D" id="3.10.620.30">
    <property type="match status" value="1"/>
</dbReference>
<sequence>MGLGGTRDLRATLLSAAVTIFSAAPLKFVFQTWTWLVGVLVVTVAMTATALALRALRTPQLSGTLGMITAFVLCLTLLFARDHAWLGFVPTPDTLVRFSELLREAGAASRETGIPVGDDPSLHFLAALGVGGVLLAIDIAVVVAGWTLVAGLPMVAMHTVVIGSDRVVAEVVSFVCAALAFLWLLAADNTDRVRRYGRRYTGDDSDPEGRSPSPLAAAGRRMAAAGVALAVVVPIGVPSLGDGLVGRLEFDRANRSGSGAGRAGSGTVNMFSYLSGTLRQSGQYPMVDVTTNDPDPHYLRFGVADELTLDGFVSRGPAEWRPLDELASTQAPVTGGITGQRYTAEITVRTFAERLLPIYLQPAEVTASRGKWAWDSETSVVHSARSTAAGSRYKVTYTRFDYSPTALRNAPELAATDPLRQRFTKLPQVPAIRNQAAGLVAGKTTQYDRVRAIFDFFGPANNFRYDRYTRAGNSGNAMVDFITTGRVGYCEQYAAALAWLVRAAGIPARVAFGFTRGNERVGNTFTLLNLNLHAWAEVYFQGFGWVPFDATPPTAVPGAVYPPWAPAAPPPAGGPTTPDPVTPVDTNPGPDASAPAAGEPSAVAGPADGAGAGRWWDWPFALAAALLIVLMLLCLPRLHRSLLRRRRRPHATLAGLRRPRRAAHAAWEELLDLLADYRVPDDLVGPALSCRAVGDRLIRAGALAPAANAGVLTLSRAEERAKYARFPVTDADLATALRQVRSGLRERSSRRTRLVAAVAPPSVLARWRARILRER</sequence>
<feature type="transmembrane region" description="Helical" evidence="2">
    <location>
        <begin position="618"/>
        <end position="638"/>
    </location>
</feature>
<feature type="transmembrane region" description="Helical" evidence="2">
    <location>
        <begin position="33"/>
        <end position="53"/>
    </location>
</feature>
<gene>
    <name evidence="4" type="ORF">Voc01_067480</name>
</gene>
<dbReference type="Proteomes" id="UP000635606">
    <property type="component" value="Unassembled WGS sequence"/>
</dbReference>
<feature type="transmembrane region" description="Helical" evidence="2">
    <location>
        <begin position="167"/>
        <end position="186"/>
    </location>
</feature>
<comment type="caution">
    <text evidence="4">The sequence shown here is derived from an EMBL/GenBank/DDBJ whole genome shotgun (WGS) entry which is preliminary data.</text>
</comment>
<dbReference type="PANTHER" id="PTHR42736:SF1">
    <property type="entry name" value="PROTEIN-GLUTAMINE GAMMA-GLUTAMYLTRANSFERASE"/>
    <property type="match status" value="1"/>
</dbReference>
<dbReference type="Pfam" id="PF01841">
    <property type="entry name" value="Transglut_core"/>
    <property type="match status" value="1"/>
</dbReference>
<evidence type="ECO:0000313" key="5">
    <source>
        <dbReference type="Proteomes" id="UP000635606"/>
    </source>
</evidence>
<accession>A0A8J4EEK5</accession>
<keyword evidence="2" id="KW-0812">Transmembrane</keyword>
<organism evidence="4 5">
    <name type="scientific">Virgisporangium ochraceum</name>
    <dbReference type="NCBI Taxonomy" id="65505"/>
    <lineage>
        <taxon>Bacteria</taxon>
        <taxon>Bacillati</taxon>
        <taxon>Actinomycetota</taxon>
        <taxon>Actinomycetes</taxon>
        <taxon>Micromonosporales</taxon>
        <taxon>Micromonosporaceae</taxon>
        <taxon>Virgisporangium</taxon>
    </lineage>
</organism>
<name>A0A8J4EEK5_9ACTN</name>
<feature type="domain" description="Transglutaminase-like" evidence="3">
    <location>
        <begin position="482"/>
        <end position="552"/>
    </location>
</feature>
<evidence type="ECO:0000256" key="2">
    <source>
        <dbReference type="SAM" id="Phobius"/>
    </source>
</evidence>
<protein>
    <submittedName>
        <fullName evidence="4">Transglutaminase</fullName>
    </submittedName>
</protein>
<evidence type="ECO:0000313" key="4">
    <source>
        <dbReference type="EMBL" id="GIJ71831.1"/>
    </source>
</evidence>
<feature type="region of interest" description="Disordered" evidence="1">
    <location>
        <begin position="567"/>
        <end position="605"/>
    </location>
</feature>
<dbReference type="PANTHER" id="PTHR42736">
    <property type="entry name" value="PROTEIN-GLUTAMINE GAMMA-GLUTAMYLTRANSFERASE"/>
    <property type="match status" value="1"/>
</dbReference>
<feature type="transmembrane region" description="Helical" evidence="2">
    <location>
        <begin position="124"/>
        <end position="155"/>
    </location>
</feature>
<proteinExistence type="predicted"/>
<keyword evidence="2" id="KW-1133">Transmembrane helix</keyword>
<dbReference type="RefSeq" id="WP_203931696.1">
    <property type="nucleotide sequence ID" value="NZ_BOPH01000091.1"/>
</dbReference>
<dbReference type="InterPro" id="IPR002931">
    <property type="entry name" value="Transglutaminase-like"/>
</dbReference>
<keyword evidence="2" id="KW-0472">Membrane</keyword>
<feature type="transmembrane region" description="Helical" evidence="2">
    <location>
        <begin position="60"/>
        <end position="80"/>
    </location>
</feature>
<dbReference type="EMBL" id="BOPH01000091">
    <property type="protein sequence ID" value="GIJ71831.1"/>
    <property type="molecule type" value="Genomic_DNA"/>
</dbReference>
<dbReference type="InterPro" id="IPR038765">
    <property type="entry name" value="Papain-like_cys_pep_sf"/>
</dbReference>